<evidence type="ECO:0008006" key="5">
    <source>
        <dbReference type="Google" id="ProtNLM"/>
    </source>
</evidence>
<keyword evidence="1" id="KW-0472">Membrane</keyword>
<evidence type="ECO:0000313" key="3">
    <source>
        <dbReference type="EMBL" id="NOU81696.1"/>
    </source>
</evidence>
<evidence type="ECO:0000256" key="2">
    <source>
        <dbReference type="SAM" id="SignalP"/>
    </source>
</evidence>
<keyword evidence="4" id="KW-1185">Reference proteome</keyword>
<accession>A0ABX1YNL1</accession>
<keyword evidence="2" id="KW-0732">Signal</keyword>
<evidence type="ECO:0000313" key="4">
    <source>
        <dbReference type="Proteomes" id="UP000596857"/>
    </source>
</evidence>
<sequence length="516" mass="56684">MKRGGIIVLLLLLAGNLLLPAPAASAAASPAAAQHILLLYDSLAKGTGKEGNVAELQRLLAAYSTQVTLKNISDYEQGSLTAYSGMITVINSAELKIANSAYLQDAAGYQGSVMYVGYQPPDRVQQALQLKTDIWHGASASLSIGGFTGIPLEVEEMPYITASQGGRTYGGWSFEDGGVQIPYAVSRGEFTYMPYLKQGDLSSMAAAYVLKDWLKSSARPRTYLVLKEIYPFSDLELLEQTADRLYQSGIPFIASVRPVFGNTDFPAMKRYLEALRTVQSRNGSIVVNAPAVRPPISLSDRSLHDKMNSFINVLAEGGVAPLGMAAEGYWTYDKEYSTAGMGFFDSAVLYADEEARYMEQTDTSVTFPSTVYSLPLEFLQGISRTGKAMPELPLNAAVTVDLPEDEAALDSLMQNLGEEWYTFADYKREAHKVVTDINTVESADGVIYINGNNLNVDYTPRTIAADYQYQEKQATSFNKLFSVQNQFFIIVILIALLLFGGLLTIGYRLYRRKYLK</sequence>
<feature type="transmembrane region" description="Helical" evidence="1">
    <location>
        <begin position="487"/>
        <end position="510"/>
    </location>
</feature>
<comment type="caution">
    <text evidence="3">The sequence shown here is derived from an EMBL/GenBank/DDBJ whole genome shotgun (WGS) entry which is preliminary data.</text>
</comment>
<proteinExistence type="predicted"/>
<keyword evidence="1" id="KW-1133">Transmembrane helix</keyword>
<feature type="signal peptide" evidence="2">
    <location>
        <begin position="1"/>
        <end position="26"/>
    </location>
</feature>
<keyword evidence="1" id="KW-0812">Transmembrane</keyword>
<organism evidence="3 4">
    <name type="scientific">Paenibacillus phytohabitans</name>
    <dbReference type="NCBI Taxonomy" id="2654978"/>
    <lineage>
        <taxon>Bacteria</taxon>
        <taxon>Bacillati</taxon>
        <taxon>Bacillota</taxon>
        <taxon>Bacilli</taxon>
        <taxon>Bacillales</taxon>
        <taxon>Paenibacillaceae</taxon>
        <taxon>Paenibacillus</taxon>
    </lineage>
</organism>
<feature type="chain" id="PRO_5046522008" description="DUF2334 domain-containing protein" evidence="2">
    <location>
        <begin position="27"/>
        <end position="516"/>
    </location>
</feature>
<reference evidence="3 4" key="1">
    <citation type="submission" date="2019-10" db="EMBL/GenBank/DDBJ databases">
        <title>Description of Paenibacillus terricola sp. nov.</title>
        <authorList>
            <person name="Carlier A."/>
            <person name="Qi S."/>
        </authorList>
    </citation>
    <scope>NUCLEOTIDE SEQUENCE [LARGE SCALE GENOMIC DNA]</scope>
    <source>
        <strain evidence="3 4">LMG 31459</strain>
    </source>
</reference>
<evidence type="ECO:0000256" key="1">
    <source>
        <dbReference type="SAM" id="Phobius"/>
    </source>
</evidence>
<name>A0ABX1YNL1_9BACL</name>
<protein>
    <recommendedName>
        <fullName evidence="5">DUF2334 domain-containing protein</fullName>
    </recommendedName>
</protein>
<dbReference type="RefSeq" id="WP_171719148.1">
    <property type="nucleotide sequence ID" value="NZ_WHOB01000068.1"/>
</dbReference>
<dbReference type="EMBL" id="WHOB01000068">
    <property type="protein sequence ID" value="NOU81696.1"/>
    <property type="molecule type" value="Genomic_DNA"/>
</dbReference>
<gene>
    <name evidence="3" type="ORF">GC101_22800</name>
</gene>
<dbReference type="Proteomes" id="UP000596857">
    <property type="component" value="Unassembled WGS sequence"/>
</dbReference>